<dbReference type="AlphaFoldDB" id="A0A482X736"/>
<keyword evidence="2" id="KW-1185">Reference proteome</keyword>
<dbReference type="OrthoDB" id="5861309at2759"/>
<protein>
    <submittedName>
        <fullName evidence="1">Uncharacterized protein</fullName>
    </submittedName>
</protein>
<name>A0A482X736_LAOST</name>
<comment type="caution">
    <text evidence="1">The sequence shown here is derived from an EMBL/GenBank/DDBJ whole genome shotgun (WGS) entry which is preliminary data.</text>
</comment>
<dbReference type="Pfam" id="PF14964">
    <property type="entry name" value="INTS15"/>
    <property type="match status" value="1"/>
</dbReference>
<gene>
    <name evidence="1" type="ORF">LSTR_LSTR011591</name>
</gene>
<dbReference type="InterPro" id="IPR027844">
    <property type="entry name" value="INTS15"/>
</dbReference>
<dbReference type="PANTHER" id="PTHR14540:SF2">
    <property type="entry name" value="INTEGRATOR COMPLEX SUBUNIT 15"/>
    <property type="match status" value="1"/>
</dbReference>
<dbReference type="PANTHER" id="PTHR14540">
    <property type="entry name" value="INTEGRATOR COMPLEX SUBUNIT 15"/>
    <property type="match status" value="1"/>
</dbReference>
<dbReference type="Proteomes" id="UP000291343">
    <property type="component" value="Unassembled WGS sequence"/>
</dbReference>
<organism evidence="1 2">
    <name type="scientific">Laodelphax striatellus</name>
    <name type="common">Small brown planthopper</name>
    <name type="synonym">Delphax striatella</name>
    <dbReference type="NCBI Taxonomy" id="195883"/>
    <lineage>
        <taxon>Eukaryota</taxon>
        <taxon>Metazoa</taxon>
        <taxon>Ecdysozoa</taxon>
        <taxon>Arthropoda</taxon>
        <taxon>Hexapoda</taxon>
        <taxon>Insecta</taxon>
        <taxon>Pterygota</taxon>
        <taxon>Neoptera</taxon>
        <taxon>Paraneoptera</taxon>
        <taxon>Hemiptera</taxon>
        <taxon>Auchenorrhyncha</taxon>
        <taxon>Fulgoroidea</taxon>
        <taxon>Delphacidae</taxon>
        <taxon>Criomorphinae</taxon>
        <taxon>Laodelphax</taxon>
    </lineage>
</organism>
<dbReference type="SMR" id="A0A482X736"/>
<dbReference type="FunCoup" id="A0A482X736">
    <property type="interactions" value="1219"/>
</dbReference>
<dbReference type="STRING" id="195883.A0A482X736"/>
<sequence length="423" mass="47931">MITYETYQSNTMKSIKSKNKESVENGFQDQMNRTTINRSQCEMKVSLRKLDFPFCTKEALSRIENLLATPNSKQAQGLNARSNNHHPYQPPTDLINELIQEFVFCETDRRGFPCKKQPLSCLRELQLLEVLSDYVCSSSPGRAARNAVFMSLFNPMHPDRGRILVKLVSMAISINNHAVLMATAILMQQQSCTSKFSIQLAQGVVNDFIILYPDCIDKLRELPISCPLFCANFMTAVTEIYGITLSDRNDIPQWVGVPEKLTTTIIEWIEKFGPQLISALSMDFQSYLPTGAIVMAAVAPYSGLLKWTILSSLHERNTSAQNLYLFLHLAVCNSLYLLPEKRPEYLLTAVNLISIIHHIKKCVNLTVPQEKLDDCLIRLAQSVQVAMHSKAVYGNVRTLLEEMESLPRNRLMTIVTSFQQRSI</sequence>
<dbReference type="EMBL" id="QKKF02016947">
    <property type="protein sequence ID" value="RZF41210.1"/>
    <property type="molecule type" value="Genomic_DNA"/>
</dbReference>
<reference evidence="1 2" key="1">
    <citation type="journal article" date="2017" name="Gigascience">
        <title>Genome sequence of the small brown planthopper, Laodelphax striatellus.</title>
        <authorList>
            <person name="Zhu J."/>
            <person name="Jiang F."/>
            <person name="Wang X."/>
            <person name="Yang P."/>
            <person name="Bao Y."/>
            <person name="Zhao W."/>
            <person name="Wang W."/>
            <person name="Lu H."/>
            <person name="Wang Q."/>
            <person name="Cui N."/>
            <person name="Li J."/>
            <person name="Chen X."/>
            <person name="Luo L."/>
            <person name="Yu J."/>
            <person name="Kang L."/>
            <person name="Cui F."/>
        </authorList>
    </citation>
    <scope>NUCLEOTIDE SEQUENCE [LARGE SCALE GENOMIC DNA]</scope>
    <source>
        <strain evidence="1">Lst14</strain>
    </source>
</reference>
<evidence type="ECO:0000313" key="2">
    <source>
        <dbReference type="Proteomes" id="UP000291343"/>
    </source>
</evidence>
<evidence type="ECO:0000313" key="1">
    <source>
        <dbReference type="EMBL" id="RZF41210.1"/>
    </source>
</evidence>
<accession>A0A482X736</accession>
<dbReference type="InParanoid" id="A0A482X736"/>
<proteinExistence type="predicted"/>